<sequence>MKKDSLFFNAVNCFWDVSRLESTILALLMTIDFPSLSDSIAFSTAAAVAAAAAAAMAFSSVAPFFVCRPFIVCSNSLVAYMSSSLFSFVSGASSFFIFFAVFLPNFLFNN</sequence>
<dbReference type="Proteomes" id="UP000267516">
    <property type="component" value="Segment"/>
</dbReference>
<keyword evidence="1" id="KW-0472">Membrane</keyword>
<organism evidence="2">
    <name type="scientific">White spot syndrome virus</name>
    <dbReference type="NCBI Taxonomy" id="342409"/>
    <lineage>
        <taxon>Viruses</taxon>
        <taxon>Viruses incertae sedis</taxon>
        <taxon>Naldaviricetes</taxon>
        <taxon>Nimaviridae</taxon>
        <taxon>Whispovirus</taxon>
    </lineage>
</organism>
<feature type="transmembrane region" description="Helical" evidence="1">
    <location>
        <begin position="40"/>
        <end position="66"/>
    </location>
</feature>
<keyword evidence="1" id="KW-1133">Transmembrane helix</keyword>
<proteinExistence type="predicted"/>
<reference evidence="2" key="1">
    <citation type="journal article" date="2018" name="Aquaculture">
        <title>Complete genome sequence of a white spot syndrome virus associated with a disease incursion in Australia.</title>
        <authorList>
            <person name="Oakey J."/>
            <person name="Smith C.S."/>
        </authorList>
    </citation>
    <scope>NUCLEOTIDE SEQUENCE [LARGE SCALE GENOMIC DNA]</scope>
    <source>
        <strain evidence="2">WSSV-AU</strain>
    </source>
</reference>
<feature type="transmembrane region" description="Helical" evidence="1">
    <location>
        <begin position="78"/>
        <end position="103"/>
    </location>
</feature>
<accession>A0A2D3I5F5</accession>
<evidence type="ECO:0000256" key="1">
    <source>
        <dbReference type="SAM" id="Phobius"/>
    </source>
</evidence>
<evidence type="ECO:0000313" key="2">
    <source>
        <dbReference type="EMBL" id="ATU83604.1"/>
    </source>
</evidence>
<name>A0A2D3I5F5_9VIRU</name>
<protein>
    <submittedName>
        <fullName evidence="2">ORF996</fullName>
    </submittedName>
</protein>
<dbReference type="EMBL" id="MF768985">
    <property type="protein sequence ID" value="ATU83604.1"/>
    <property type="molecule type" value="Genomic_DNA"/>
</dbReference>
<keyword evidence="1" id="KW-0812">Transmembrane</keyword>